<accession>A0A4P9XZ06</accession>
<organism evidence="1 2">
    <name type="scientific">Piptocephalis cylindrospora</name>
    <dbReference type="NCBI Taxonomy" id="1907219"/>
    <lineage>
        <taxon>Eukaryota</taxon>
        <taxon>Fungi</taxon>
        <taxon>Fungi incertae sedis</taxon>
        <taxon>Zoopagomycota</taxon>
        <taxon>Zoopagomycotina</taxon>
        <taxon>Zoopagomycetes</taxon>
        <taxon>Zoopagales</taxon>
        <taxon>Piptocephalidaceae</taxon>
        <taxon>Piptocephalis</taxon>
    </lineage>
</organism>
<dbReference type="SUPFAM" id="SSF143447">
    <property type="entry name" value="AMMECR1-like"/>
    <property type="match status" value="1"/>
</dbReference>
<evidence type="ECO:0000313" key="2">
    <source>
        <dbReference type="Proteomes" id="UP000267251"/>
    </source>
</evidence>
<proteinExistence type="predicted"/>
<gene>
    <name evidence="1" type="ORF">BJ684DRAFT_21776</name>
</gene>
<dbReference type="AlphaFoldDB" id="A0A4P9XZ06"/>
<evidence type="ECO:0000313" key="1">
    <source>
        <dbReference type="EMBL" id="RKP11647.1"/>
    </source>
</evidence>
<keyword evidence="2" id="KW-1185">Reference proteome</keyword>
<dbReference type="EMBL" id="KZ988746">
    <property type="protein sequence ID" value="RKP11647.1"/>
    <property type="molecule type" value="Genomic_DNA"/>
</dbReference>
<name>A0A4P9XZ06_9FUNG</name>
<dbReference type="InterPro" id="IPR036071">
    <property type="entry name" value="AMMECR1_dom_sf"/>
</dbReference>
<dbReference type="OrthoDB" id="24630at2759"/>
<sequence>MHTGNSLLPAYCFDVLESSLKGKPSPSTAALPDESFPLFVTWHIHAEDDDSSEEKVSGNML</sequence>
<protein>
    <submittedName>
        <fullName evidence="1">Uncharacterized protein</fullName>
    </submittedName>
</protein>
<dbReference type="Proteomes" id="UP000267251">
    <property type="component" value="Unassembled WGS sequence"/>
</dbReference>
<reference evidence="2" key="1">
    <citation type="journal article" date="2018" name="Nat. Microbiol.">
        <title>Leveraging single-cell genomics to expand the fungal tree of life.</title>
        <authorList>
            <person name="Ahrendt S.R."/>
            <person name="Quandt C.A."/>
            <person name="Ciobanu D."/>
            <person name="Clum A."/>
            <person name="Salamov A."/>
            <person name="Andreopoulos B."/>
            <person name="Cheng J.F."/>
            <person name="Woyke T."/>
            <person name="Pelin A."/>
            <person name="Henrissat B."/>
            <person name="Reynolds N.K."/>
            <person name="Benny G.L."/>
            <person name="Smith M.E."/>
            <person name="James T.Y."/>
            <person name="Grigoriev I.V."/>
        </authorList>
    </citation>
    <scope>NUCLEOTIDE SEQUENCE [LARGE SCALE GENOMIC DNA]</scope>
</reference>